<organism evidence="2 3">
    <name type="scientific">Dioscorea cayennensis subsp. rotundata</name>
    <name type="common">White Guinea yam</name>
    <name type="synonym">Dioscorea rotundata</name>
    <dbReference type="NCBI Taxonomy" id="55577"/>
    <lineage>
        <taxon>Eukaryota</taxon>
        <taxon>Viridiplantae</taxon>
        <taxon>Streptophyta</taxon>
        <taxon>Embryophyta</taxon>
        <taxon>Tracheophyta</taxon>
        <taxon>Spermatophyta</taxon>
        <taxon>Magnoliopsida</taxon>
        <taxon>Liliopsida</taxon>
        <taxon>Dioscoreales</taxon>
        <taxon>Dioscoreaceae</taxon>
        <taxon>Dioscorea</taxon>
    </lineage>
</organism>
<dbReference type="Proteomes" id="UP001515500">
    <property type="component" value="Unplaced"/>
</dbReference>
<evidence type="ECO:0000256" key="1">
    <source>
        <dbReference type="SAM" id="MobiDB-lite"/>
    </source>
</evidence>
<proteinExistence type="predicted"/>
<sequence>MGTGIPFPALPGPAPLTSLDSSGTPAPSPVAEPTPSHVAEDVLINKNTNLNGPAPFLVTEPVPVTGPAPVTKPAPVATTSTGEGSKVDTPPRRVTRRTAKADISQAVPPKQ</sequence>
<dbReference type="GeneID" id="120254013"/>
<feature type="region of interest" description="Disordered" evidence="1">
    <location>
        <begin position="1"/>
        <end position="40"/>
    </location>
</feature>
<dbReference type="RefSeq" id="XP_039118101.1">
    <property type="nucleotide sequence ID" value="XM_039262167.1"/>
</dbReference>
<dbReference type="AlphaFoldDB" id="A0AB40ASZ7"/>
<evidence type="ECO:0000313" key="2">
    <source>
        <dbReference type="Proteomes" id="UP001515500"/>
    </source>
</evidence>
<accession>A0AB40ASZ7</accession>
<gene>
    <name evidence="3" type="primary">LOC120254013</name>
</gene>
<protein>
    <submittedName>
        <fullName evidence="3">Cyclin-dependent kinase inhibitor 1C-like</fullName>
    </submittedName>
</protein>
<reference evidence="3" key="1">
    <citation type="submission" date="2025-08" db="UniProtKB">
        <authorList>
            <consortium name="RefSeq"/>
        </authorList>
    </citation>
    <scope>IDENTIFICATION</scope>
</reference>
<feature type="region of interest" description="Disordered" evidence="1">
    <location>
        <begin position="63"/>
        <end position="111"/>
    </location>
</feature>
<keyword evidence="2" id="KW-1185">Reference proteome</keyword>
<name>A0AB40ASZ7_DIOCR</name>
<keyword evidence="3" id="KW-0649">Protein kinase inhibitor</keyword>
<evidence type="ECO:0000313" key="3">
    <source>
        <dbReference type="RefSeq" id="XP_039118101.1"/>
    </source>
</evidence>
<dbReference type="GO" id="GO:0004860">
    <property type="term" value="F:protein kinase inhibitor activity"/>
    <property type="evidence" value="ECO:0007669"/>
    <property type="project" value="UniProtKB-KW"/>
</dbReference>